<dbReference type="AlphaFoldDB" id="A0A9W9UR21"/>
<dbReference type="Proteomes" id="UP001147695">
    <property type="component" value="Unassembled WGS sequence"/>
</dbReference>
<comment type="caution">
    <text evidence="2">The sequence shown here is derived from an EMBL/GenBank/DDBJ whole genome shotgun (WGS) entry which is preliminary data.</text>
</comment>
<evidence type="ECO:0000256" key="1">
    <source>
        <dbReference type="SAM" id="MobiDB-lite"/>
    </source>
</evidence>
<dbReference type="InterPro" id="IPR053175">
    <property type="entry name" value="DHMBA_Reg_Transcription_Factor"/>
</dbReference>
<gene>
    <name evidence="2" type="ORF">N7452_000615</name>
</gene>
<feature type="region of interest" description="Disordered" evidence="1">
    <location>
        <begin position="499"/>
        <end position="520"/>
    </location>
</feature>
<dbReference type="PANTHER" id="PTHR38791:SF5">
    <property type="entry name" value="TRANSCRIPTION FACTOR DBAG-RELATED"/>
    <property type="match status" value="1"/>
</dbReference>
<evidence type="ECO:0000313" key="2">
    <source>
        <dbReference type="EMBL" id="KAJ5351641.1"/>
    </source>
</evidence>
<reference evidence="2" key="2">
    <citation type="journal article" date="2023" name="IMA Fungus">
        <title>Comparative genomic study of the Penicillium genus elucidates a diverse pangenome and 15 lateral gene transfer events.</title>
        <authorList>
            <person name="Petersen C."/>
            <person name="Sorensen T."/>
            <person name="Nielsen M.R."/>
            <person name="Sondergaard T.E."/>
            <person name="Sorensen J.L."/>
            <person name="Fitzpatrick D.A."/>
            <person name="Frisvad J.C."/>
            <person name="Nielsen K.L."/>
        </authorList>
    </citation>
    <scope>NUCLEOTIDE SEQUENCE</scope>
    <source>
        <strain evidence="2">IBT 35673</strain>
    </source>
</reference>
<dbReference type="EMBL" id="JAPZBQ010000001">
    <property type="protein sequence ID" value="KAJ5351641.1"/>
    <property type="molecule type" value="Genomic_DNA"/>
</dbReference>
<reference evidence="2" key="1">
    <citation type="submission" date="2022-12" db="EMBL/GenBank/DDBJ databases">
        <authorList>
            <person name="Petersen C."/>
        </authorList>
    </citation>
    <scope>NUCLEOTIDE SEQUENCE</scope>
    <source>
        <strain evidence="2">IBT 35673</strain>
    </source>
</reference>
<protein>
    <submittedName>
        <fullName evidence="2">Uncharacterized protein</fullName>
    </submittedName>
</protein>
<evidence type="ECO:0000313" key="3">
    <source>
        <dbReference type="Proteomes" id="UP001147695"/>
    </source>
</evidence>
<dbReference type="PANTHER" id="PTHR38791">
    <property type="entry name" value="ZN(II)2CYS6 TRANSCRIPTION FACTOR (EUROFUNG)-RELATED-RELATED"/>
    <property type="match status" value="1"/>
</dbReference>
<name>A0A9W9UR21_PENBR</name>
<proteinExistence type="predicted"/>
<organism evidence="2 3">
    <name type="scientific">Penicillium brevicompactum</name>
    <dbReference type="NCBI Taxonomy" id="5074"/>
    <lineage>
        <taxon>Eukaryota</taxon>
        <taxon>Fungi</taxon>
        <taxon>Dikarya</taxon>
        <taxon>Ascomycota</taxon>
        <taxon>Pezizomycotina</taxon>
        <taxon>Eurotiomycetes</taxon>
        <taxon>Eurotiomycetidae</taxon>
        <taxon>Eurotiales</taxon>
        <taxon>Aspergillaceae</taxon>
        <taxon>Penicillium</taxon>
    </lineage>
</organism>
<accession>A0A9W9UR21</accession>
<sequence>MRPVRGYENTTNFIFRRHKTQNIKQCQLEPPFISNARKCSLSAREPIPGTDTLPEDGPPKEVSQDRIKELALRAFFYDYSDSSVNSSFLSGGFLGGLERLVQTLGPNSHVANACKAVAFASNGIKLHRGFLIQQAQLLYQDSLVHLSAIMRTSAASSPETLVTAVLLGLYQMTITDETDSGHHTAHAGGVAAILRIANHPLELVAAALGGHPLVLSGRETKFMTATGTTIVDRDLYHLLIQLGPIWKRTEALLTGPPAPLFFDEVVGLRSEAVALDFNLANWQRAQAKIFRPTMVDTGLQASSDPGAGYWHGRIDAYIDLYVATLWNISRVSRCLLITLIIRLSGVLNEETSYDCDHQEALRLVNDVIASIPYILSEDLQVFLRERDTHTEINNPGRPVCGLLLMHSIYVVSCLEIFPITTRDYMQTCLIWIGRRMGIGQAAFLAQVCRPSTSPRTIEPNLSFEGPANPQSIFRQWMFDRVRWFTHLADHLDSIKQTKPVEVNGRSHPSACYGQDSNSPS</sequence>